<dbReference type="RefSeq" id="WP_163241355.1">
    <property type="nucleotide sequence ID" value="NZ_CP082780.1"/>
</dbReference>
<protein>
    <submittedName>
        <fullName evidence="5">Enoyl-CoA hydratase/isomerase family protein</fullName>
    </submittedName>
</protein>
<dbReference type="Pfam" id="PF00378">
    <property type="entry name" value="ECH_1"/>
    <property type="match status" value="1"/>
</dbReference>
<comment type="caution">
    <text evidence="5">The sequence shown here is derived from an EMBL/GenBank/DDBJ whole genome shotgun (WGS) entry which is preliminary data.</text>
</comment>
<gene>
    <name evidence="5" type="ORF">G4D64_06480</name>
    <name evidence="4" type="ORF">H1Z61_06515</name>
</gene>
<dbReference type="Gene3D" id="1.10.12.10">
    <property type="entry name" value="Lyase 2-enoyl-coa Hydratase, Chain A, domain 2"/>
    <property type="match status" value="1"/>
</dbReference>
<dbReference type="PANTHER" id="PTHR11941:SF54">
    <property type="entry name" value="ENOYL-COA HYDRATASE, MITOCHONDRIAL"/>
    <property type="match status" value="1"/>
</dbReference>
<dbReference type="EMBL" id="JAAIWN010000011">
    <property type="protein sequence ID" value="NEY81174.1"/>
    <property type="molecule type" value="Genomic_DNA"/>
</dbReference>
<keyword evidence="5" id="KW-0413">Isomerase</keyword>
<dbReference type="EMBL" id="JACEIO010000011">
    <property type="protein sequence ID" value="MBA4536807.1"/>
    <property type="molecule type" value="Genomic_DNA"/>
</dbReference>
<dbReference type="FunFam" id="1.10.12.10:FF:000001">
    <property type="entry name" value="Probable enoyl-CoA hydratase, mitochondrial"/>
    <property type="match status" value="1"/>
</dbReference>
<dbReference type="Proteomes" id="UP000472971">
    <property type="component" value="Unassembled WGS sequence"/>
</dbReference>
<evidence type="ECO:0000313" key="4">
    <source>
        <dbReference type="EMBL" id="MBA4536807.1"/>
    </source>
</evidence>
<accession>A0A6B3W0S8</accession>
<dbReference type="GO" id="GO:0006635">
    <property type="term" value="P:fatty acid beta-oxidation"/>
    <property type="evidence" value="ECO:0007669"/>
    <property type="project" value="TreeGrafter"/>
</dbReference>
<dbReference type="InterPro" id="IPR001753">
    <property type="entry name" value="Enoyl-CoA_hydra/iso"/>
</dbReference>
<reference evidence="4 7" key="2">
    <citation type="submission" date="2020-07" db="EMBL/GenBank/DDBJ databases">
        <authorList>
            <person name="Feng H."/>
        </authorList>
    </citation>
    <scope>NUCLEOTIDE SEQUENCE [LARGE SCALE GENOMIC DNA]</scope>
    <source>
        <strain evidence="4">S-12</strain>
        <strain evidence="7">s-12</strain>
    </source>
</reference>
<dbReference type="GO" id="GO:0016853">
    <property type="term" value="F:isomerase activity"/>
    <property type="evidence" value="ECO:0007669"/>
    <property type="project" value="UniProtKB-KW"/>
</dbReference>
<dbReference type="SUPFAM" id="SSF52096">
    <property type="entry name" value="ClpP/crotonase"/>
    <property type="match status" value="1"/>
</dbReference>
<dbReference type="InterPro" id="IPR029045">
    <property type="entry name" value="ClpP/crotonase-like_dom_sf"/>
</dbReference>
<proteinExistence type="inferred from homology"/>
<dbReference type="InterPro" id="IPR018376">
    <property type="entry name" value="Enoyl-CoA_hyd/isom_CS"/>
</dbReference>
<reference evidence="5 6" key="1">
    <citation type="submission" date="2020-02" db="EMBL/GenBank/DDBJ databases">
        <title>Bacillus aquiflavi sp. nov., isolated from yellow water of strong flavor Chinese baijiu in Yibin region of China.</title>
        <authorList>
            <person name="Xie J."/>
        </authorList>
    </citation>
    <scope>NUCLEOTIDE SEQUENCE [LARGE SCALE GENOMIC DNA]</scope>
    <source>
        <strain evidence="5 6">3H-10</strain>
    </source>
</reference>
<name>A0A6B3W0S8_9BACI</name>
<dbReference type="CDD" id="cd06558">
    <property type="entry name" value="crotonase-like"/>
    <property type="match status" value="1"/>
</dbReference>
<sequence>MNDAFLQYKFEDKVAIVTLNRPPVNPLNTQVFQELLALFAELEVNDEVRAVVLTGSGEKAFVAGADINEMANLDLAGVHKMNKISRTVFTKIETLTKPVIAAINGLALGGGLELALACDLRISSDKAKFAFPEVGLGIIPGGGGTQRLQKIVGQGIAKELLYFGEMFDAQRALSLHIVNKVVPADEVLSTAKDWAKKLASKPPIALQMIKTAVNAGGNTDIESGLTIESACFVNAFSTEDRKEGLQAFVEKRKPVYVGR</sequence>
<evidence type="ECO:0000256" key="3">
    <source>
        <dbReference type="RuleBase" id="RU003707"/>
    </source>
</evidence>
<evidence type="ECO:0000313" key="6">
    <source>
        <dbReference type="Proteomes" id="UP000472971"/>
    </source>
</evidence>
<dbReference type="PROSITE" id="PS00166">
    <property type="entry name" value="ENOYL_COA_HYDRATASE"/>
    <property type="match status" value="1"/>
</dbReference>
<organism evidence="5 6">
    <name type="scientific">Bacillus aquiflavi</name>
    <dbReference type="NCBI Taxonomy" id="2672567"/>
    <lineage>
        <taxon>Bacteria</taxon>
        <taxon>Bacillati</taxon>
        <taxon>Bacillota</taxon>
        <taxon>Bacilli</taxon>
        <taxon>Bacillales</taxon>
        <taxon>Bacillaceae</taxon>
        <taxon>Bacillus</taxon>
    </lineage>
</organism>
<keyword evidence="6" id="KW-1185">Reference proteome</keyword>
<evidence type="ECO:0000313" key="7">
    <source>
        <dbReference type="Proteomes" id="UP000570010"/>
    </source>
</evidence>
<dbReference type="InterPro" id="IPR014748">
    <property type="entry name" value="Enoyl-CoA_hydra_C"/>
</dbReference>
<dbReference type="PANTHER" id="PTHR11941">
    <property type="entry name" value="ENOYL-COA HYDRATASE-RELATED"/>
    <property type="match status" value="1"/>
</dbReference>
<evidence type="ECO:0000313" key="5">
    <source>
        <dbReference type="EMBL" id="NEY81174.1"/>
    </source>
</evidence>
<dbReference type="AlphaFoldDB" id="A0A6B3W0S8"/>
<dbReference type="Gene3D" id="3.90.226.10">
    <property type="entry name" value="2-enoyl-CoA Hydratase, Chain A, domain 1"/>
    <property type="match status" value="1"/>
</dbReference>
<keyword evidence="2" id="KW-0456">Lyase</keyword>
<evidence type="ECO:0000256" key="1">
    <source>
        <dbReference type="ARBA" id="ARBA00005254"/>
    </source>
</evidence>
<dbReference type="GO" id="GO:0016836">
    <property type="term" value="F:hydro-lyase activity"/>
    <property type="evidence" value="ECO:0007669"/>
    <property type="project" value="UniProtKB-ARBA"/>
</dbReference>
<comment type="similarity">
    <text evidence="1 3">Belongs to the enoyl-CoA hydratase/isomerase family.</text>
</comment>
<dbReference type="FunFam" id="3.90.226.10:FF:000009">
    <property type="entry name" value="Carnitinyl-CoA dehydratase"/>
    <property type="match status" value="1"/>
</dbReference>
<evidence type="ECO:0000256" key="2">
    <source>
        <dbReference type="ARBA" id="ARBA00023239"/>
    </source>
</evidence>
<dbReference type="Proteomes" id="UP000570010">
    <property type="component" value="Unassembled WGS sequence"/>
</dbReference>